<keyword evidence="3" id="KW-0732">Signal</keyword>
<evidence type="ECO:0000313" key="4">
    <source>
        <dbReference type="EMBL" id="GLI41264.1"/>
    </source>
</evidence>
<gene>
    <name evidence="4" type="ORF">GALLR39Z86_11140</name>
</gene>
<feature type="chain" id="PRO_5040885023" description="Prenyltransferase/squalene oxidase-like repeat protein" evidence="3">
    <location>
        <begin position="24"/>
        <end position="439"/>
    </location>
</feature>
<evidence type="ECO:0000256" key="2">
    <source>
        <dbReference type="SAM" id="Phobius"/>
    </source>
</evidence>
<protein>
    <recommendedName>
        <fullName evidence="6">Prenyltransferase/squalene oxidase-like repeat protein</fullName>
    </recommendedName>
</protein>
<comment type="caution">
    <text evidence="4">The sequence shown here is derived from an EMBL/GenBank/DDBJ whole genome shotgun (WGS) entry which is preliminary data.</text>
</comment>
<keyword evidence="5" id="KW-1185">Reference proteome</keyword>
<evidence type="ECO:0000313" key="5">
    <source>
        <dbReference type="Proteomes" id="UP001144313"/>
    </source>
</evidence>
<accession>A0A9W6LG32</accession>
<feature type="compositionally biased region" description="Low complexity" evidence="1">
    <location>
        <begin position="396"/>
        <end position="406"/>
    </location>
</feature>
<dbReference type="InterPro" id="IPR008930">
    <property type="entry name" value="Terpenoid_cyclase/PrenylTrfase"/>
</dbReference>
<evidence type="ECO:0000256" key="1">
    <source>
        <dbReference type="SAM" id="MobiDB-lite"/>
    </source>
</evidence>
<dbReference type="Gene3D" id="1.50.10.20">
    <property type="match status" value="1"/>
</dbReference>
<feature type="compositionally biased region" description="Acidic residues" evidence="1">
    <location>
        <begin position="426"/>
        <end position="439"/>
    </location>
</feature>
<dbReference type="Proteomes" id="UP001144313">
    <property type="component" value="Unassembled WGS sequence"/>
</dbReference>
<dbReference type="AlphaFoldDB" id="A0A9W6LG32"/>
<dbReference type="EMBL" id="BSDT01000001">
    <property type="protein sequence ID" value="GLI41264.1"/>
    <property type="molecule type" value="Genomic_DNA"/>
</dbReference>
<name>A0A9W6LG32_9ACTN</name>
<keyword evidence="2" id="KW-0472">Membrane</keyword>
<feature type="region of interest" description="Disordered" evidence="1">
    <location>
        <begin position="333"/>
        <end position="362"/>
    </location>
</feature>
<dbReference type="SUPFAM" id="SSF48239">
    <property type="entry name" value="Terpenoid cyclases/Protein prenyltransferases"/>
    <property type="match status" value="1"/>
</dbReference>
<sequence length="439" mass="43594">MRHLPARLLAAAAVVPITVFASAAPAEAQEAPFAQPAQAAASWLVAQSDGTSWNSQDISSSLDAVIALEAARVGGDQVQATLEWLNSNEVLTPYVLPTPDGATEPALNAGAAGKVMYTVATAGGDPANFAEISLAAEVTASQTATGTYGDGTAASTAWAVLGLSRTDTPAGAEAAAGLAAIQCPDGGFNFMDVDGGDDCVSDPDTTGLVASALATLGDPGSAPLTSAIEWLEGAQAESGGFDNGFGENANSTAMAAQAFLAADRVDAAERAVAFLITLQYGCTGEEPGAIMYTNPESGDFVEVSRLLATAQAIVPIAGQDLANLDATGIEASVPGTGCESADAGDEGTGEGTGEASADGDDEGSASWLPWVIGAAVVVLAALIIGFALKSRRGSKADAAAAPAADETPADEPKGESGKGAVGPNDESAEPTADDDTDKQ</sequence>
<evidence type="ECO:0008006" key="6">
    <source>
        <dbReference type="Google" id="ProtNLM"/>
    </source>
</evidence>
<reference evidence="4" key="1">
    <citation type="submission" date="2022-12" db="EMBL/GenBank/DDBJ databases">
        <title>Reference genome sequencing for broad-spectrum identification of bacterial and archaeal isolates by mass spectrometry.</title>
        <authorList>
            <person name="Sekiguchi Y."/>
            <person name="Tourlousse D.M."/>
        </authorList>
    </citation>
    <scope>NUCLEOTIDE SEQUENCE</scope>
    <source>
        <strain evidence="4">LLR39Z86</strain>
    </source>
</reference>
<keyword evidence="2" id="KW-1133">Transmembrane helix</keyword>
<proteinExistence type="predicted"/>
<dbReference type="RefSeq" id="WP_270116384.1">
    <property type="nucleotide sequence ID" value="NZ_BAAAOL010000002.1"/>
</dbReference>
<feature type="transmembrane region" description="Helical" evidence="2">
    <location>
        <begin position="367"/>
        <end position="388"/>
    </location>
</feature>
<organism evidence="4 5">
    <name type="scientific">Glycomyces algeriensis</name>
    <dbReference type="NCBI Taxonomy" id="256037"/>
    <lineage>
        <taxon>Bacteria</taxon>
        <taxon>Bacillati</taxon>
        <taxon>Actinomycetota</taxon>
        <taxon>Actinomycetes</taxon>
        <taxon>Glycomycetales</taxon>
        <taxon>Glycomycetaceae</taxon>
        <taxon>Glycomyces</taxon>
    </lineage>
</organism>
<feature type="signal peptide" evidence="3">
    <location>
        <begin position="1"/>
        <end position="23"/>
    </location>
</feature>
<keyword evidence="2" id="KW-0812">Transmembrane</keyword>
<feature type="region of interest" description="Disordered" evidence="1">
    <location>
        <begin position="394"/>
        <end position="439"/>
    </location>
</feature>
<evidence type="ECO:0000256" key="3">
    <source>
        <dbReference type="SAM" id="SignalP"/>
    </source>
</evidence>